<dbReference type="InterPro" id="IPR029045">
    <property type="entry name" value="ClpP/crotonase-like_dom_sf"/>
</dbReference>
<evidence type="ECO:0000256" key="1">
    <source>
        <dbReference type="ARBA" id="ARBA00007039"/>
    </source>
</evidence>
<dbReference type="PROSITE" id="PS00382">
    <property type="entry name" value="CLP_PROTEASE_HIS"/>
    <property type="match status" value="1"/>
</dbReference>
<feature type="active site" evidence="7 9">
    <location>
        <position position="159"/>
    </location>
</feature>
<reference evidence="13 14" key="1">
    <citation type="submission" date="2019-03" db="EMBL/GenBank/DDBJ databases">
        <title>Genomic Encyclopedia of Type Strains, Phase IV (KMG-IV): sequencing the most valuable type-strain genomes for metagenomic binning, comparative biology and taxonomic classification.</title>
        <authorList>
            <person name="Goeker M."/>
        </authorList>
    </citation>
    <scope>NUCLEOTIDE SEQUENCE [LARGE SCALE GENOMIC DNA]</scope>
    <source>
        <strain evidence="13 14">DSM 203</strain>
    </source>
</reference>
<comment type="caution">
    <text evidence="13">The sequence shown here is derived from an EMBL/GenBank/DDBJ whole genome shotgun (WGS) entry which is preliminary data.</text>
</comment>
<gene>
    <name evidence="7" type="primary">clpP</name>
    <name evidence="13" type="ORF">EDC29_11053</name>
</gene>
<evidence type="ECO:0000256" key="7">
    <source>
        <dbReference type="HAMAP-Rule" id="MF_00444"/>
    </source>
</evidence>
<dbReference type="InterPro" id="IPR001907">
    <property type="entry name" value="ClpP"/>
</dbReference>
<dbReference type="AlphaFoldDB" id="A0A4R4A7P9"/>
<evidence type="ECO:0000256" key="3">
    <source>
        <dbReference type="ARBA" id="ARBA00022670"/>
    </source>
</evidence>
<keyword evidence="3 7" id="KW-0645">Protease</keyword>
<dbReference type="PANTHER" id="PTHR10381">
    <property type="entry name" value="ATP-DEPENDENT CLP PROTEASE PROTEOLYTIC SUBUNIT"/>
    <property type="match status" value="1"/>
</dbReference>
<evidence type="ECO:0000256" key="12">
    <source>
        <dbReference type="RuleBase" id="RU003567"/>
    </source>
</evidence>
<dbReference type="InterPro" id="IPR018215">
    <property type="entry name" value="ClpP_Ser_AS"/>
</dbReference>
<evidence type="ECO:0000256" key="8">
    <source>
        <dbReference type="PROSITE-ProRule" id="PRU10085"/>
    </source>
</evidence>
<proteinExistence type="inferred from homology"/>
<name>A0A4R4A7P9_MARGR</name>
<protein>
    <recommendedName>
        <fullName evidence="7 12">ATP-dependent Clp protease proteolytic subunit</fullName>
        <ecNumber evidence="7 10">3.4.21.92</ecNumber>
    </recommendedName>
    <alternativeName>
        <fullName evidence="7">Endopeptidase Clp</fullName>
    </alternativeName>
</protein>
<comment type="subcellular location">
    <subcellularLocation>
        <location evidence="7">Cytoplasm</location>
    </subcellularLocation>
</comment>
<dbReference type="Pfam" id="PF00574">
    <property type="entry name" value="CLP_protease"/>
    <property type="match status" value="1"/>
</dbReference>
<dbReference type="NCBIfam" id="NF001368">
    <property type="entry name" value="PRK00277.1"/>
    <property type="match status" value="1"/>
</dbReference>
<dbReference type="SUPFAM" id="SSF52096">
    <property type="entry name" value="ClpP/crotonase"/>
    <property type="match status" value="1"/>
</dbReference>
<dbReference type="HAMAP" id="MF_00444">
    <property type="entry name" value="ClpP"/>
    <property type="match status" value="1"/>
</dbReference>
<organism evidence="13 14">
    <name type="scientific">Marichromatium gracile</name>
    <name type="common">Chromatium gracile</name>
    <dbReference type="NCBI Taxonomy" id="1048"/>
    <lineage>
        <taxon>Bacteria</taxon>
        <taxon>Pseudomonadati</taxon>
        <taxon>Pseudomonadota</taxon>
        <taxon>Gammaproteobacteria</taxon>
        <taxon>Chromatiales</taxon>
        <taxon>Chromatiaceae</taxon>
        <taxon>Marichromatium</taxon>
    </lineage>
</organism>
<evidence type="ECO:0000256" key="4">
    <source>
        <dbReference type="ARBA" id="ARBA00022801"/>
    </source>
</evidence>
<comment type="subunit">
    <text evidence="7">Fourteen ClpP subunits assemble into 2 heptameric rings which stack back to back to give a disk-like structure with a central cavity, resembling the structure of eukaryotic proteasomes.</text>
</comment>
<dbReference type="GO" id="GO:0051117">
    <property type="term" value="F:ATPase binding"/>
    <property type="evidence" value="ECO:0007669"/>
    <property type="project" value="TreeGrafter"/>
</dbReference>
<keyword evidence="2 7" id="KW-0963">Cytoplasm</keyword>
<dbReference type="GO" id="GO:0004176">
    <property type="term" value="F:ATP-dependent peptidase activity"/>
    <property type="evidence" value="ECO:0007669"/>
    <property type="project" value="InterPro"/>
</dbReference>
<dbReference type="InterPro" id="IPR023562">
    <property type="entry name" value="ClpP/TepA"/>
</dbReference>
<dbReference type="EMBL" id="SMDC01000010">
    <property type="protein sequence ID" value="TCW34506.1"/>
    <property type="molecule type" value="Genomic_DNA"/>
</dbReference>
<keyword evidence="5 7" id="KW-0720">Serine protease</keyword>
<dbReference type="EC" id="3.4.21.92" evidence="7 10"/>
<evidence type="ECO:0000256" key="6">
    <source>
        <dbReference type="ARBA" id="ARBA00034021"/>
    </source>
</evidence>
<dbReference type="GO" id="GO:0009368">
    <property type="term" value="C:endopeptidase Clp complex"/>
    <property type="evidence" value="ECO:0007669"/>
    <property type="project" value="TreeGrafter"/>
</dbReference>
<evidence type="ECO:0000256" key="2">
    <source>
        <dbReference type="ARBA" id="ARBA00022490"/>
    </source>
</evidence>
<dbReference type="FunFam" id="3.90.226.10:FF:000001">
    <property type="entry name" value="ATP-dependent Clp protease proteolytic subunit"/>
    <property type="match status" value="1"/>
</dbReference>
<evidence type="ECO:0000313" key="13">
    <source>
        <dbReference type="EMBL" id="TCW34506.1"/>
    </source>
</evidence>
<evidence type="ECO:0000313" key="14">
    <source>
        <dbReference type="Proteomes" id="UP000295247"/>
    </source>
</evidence>
<dbReference type="CDD" id="cd07017">
    <property type="entry name" value="S14_ClpP_2"/>
    <property type="match status" value="1"/>
</dbReference>
<dbReference type="NCBIfam" id="TIGR00493">
    <property type="entry name" value="clpP"/>
    <property type="match status" value="1"/>
</dbReference>
<dbReference type="Gene3D" id="3.90.226.10">
    <property type="entry name" value="2-enoyl-CoA Hydratase, Chain A, domain 1"/>
    <property type="match status" value="1"/>
</dbReference>
<comment type="similarity">
    <text evidence="1 7 12">Belongs to the peptidase S14 family.</text>
</comment>
<dbReference type="Proteomes" id="UP000295247">
    <property type="component" value="Unassembled WGS sequence"/>
</dbReference>
<evidence type="ECO:0000256" key="5">
    <source>
        <dbReference type="ARBA" id="ARBA00022825"/>
    </source>
</evidence>
<dbReference type="PRINTS" id="PR00127">
    <property type="entry name" value="CLPPROTEASEP"/>
</dbReference>
<dbReference type="NCBIfam" id="NF009205">
    <property type="entry name" value="PRK12553.1"/>
    <property type="match status" value="1"/>
</dbReference>
<comment type="function">
    <text evidence="7 11">Cleaves peptides in various proteins in a process that requires ATP hydrolysis. Has a chymotrypsin-like activity. Plays a major role in the degradation of misfolded proteins.</text>
</comment>
<evidence type="ECO:0000256" key="11">
    <source>
        <dbReference type="RuleBase" id="RU000550"/>
    </source>
</evidence>
<dbReference type="PANTHER" id="PTHR10381:SF70">
    <property type="entry name" value="ATP-DEPENDENT CLP PROTEASE PROTEOLYTIC SUBUNIT"/>
    <property type="match status" value="1"/>
</dbReference>
<dbReference type="GO" id="GO:0005737">
    <property type="term" value="C:cytoplasm"/>
    <property type="evidence" value="ECO:0007669"/>
    <property type="project" value="UniProtKB-SubCell"/>
</dbReference>
<feature type="active site" description="Nucleophile" evidence="7">
    <location>
        <position position="134"/>
    </location>
</feature>
<dbReference type="PROSITE" id="PS00381">
    <property type="entry name" value="CLP_PROTEASE_SER"/>
    <property type="match status" value="1"/>
</dbReference>
<sequence length="236" mass="26151">MRPPVTADAFQKPIRRELKAYPMSNIESRTDWRPEALGLVPMVIEQTARGERSFDIYSRLLKERVIFLVGPVEDHMANLVVAQLLFLESENPDKDIHLYINSPGGAVTAGLAIYDTMRFIRPDVSTMCIGQAASMGALLLAGGAAGKRYCLPHSRMMIHQPLGGFQGQASDIDIHAREILYIRERLNQILAEHTGQSVEKIAEDTERDRFMGGEAAQAYGLIDRVISERGAASGKE</sequence>
<keyword evidence="4 7" id="KW-0378">Hydrolase</keyword>
<evidence type="ECO:0000256" key="10">
    <source>
        <dbReference type="RuleBase" id="RU000549"/>
    </source>
</evidence>
<evidence type="ECO:0000256" key="9">
    <source>
        <dbReference type="PROSITE-ProRule" id="PRU10086"/>
    </source>
</evidence>
<dbReference type="GO" id="GO:0006515">
    <property type="term" value="P:protein quality control for misfolded or incompletely synthesized proteins"/>
    <property type="evidence" value="ECO:0007669"/>
    <property type="project" value="TreeGrafter"/>
</dbReference>
<dbReference type="GO" id="GO:0004252">
    <property type="term" value="F:serine-type endopeptidase activity"/>
    <property type="evidence" value="ECO:0007669"/>
    <property type="project" value="UniProtKB-UniRule"/>
</dbReference>
<feature type="active site" evidence="8">
    <location>
        <position position="134"/>
    </location>
</feature>
<accession>A0A4R4A7P9</accession>
<comment type="catalytic activity">
    <reaction evidence="6 7 9">
        <text>Hydrolysis of proteins to small peptides in the presence of ATP and magnesium. alpha-casein is the usual test substrate. In the absence of ATP, only oligopeptides shorter than five residues are hydrolyzed (such as succinyl-Leu-Tyr-|-NHMec, and Leu-Tyr-Leu-|-Tyr-Trp, in which cleavage of the -Tyr-|-Leu- and -Tyr-|-Trp bonds also occurs).</text>
        <dbReference type="EC" id="3.4.21.92"/>
    </reaction>
</comment>
<dbReference type="InterPro" id="IPR033135">
    <property type="entry name" value="ClpP_His_AS"/>
</dbReference>